<dbReference type="NCBIfam" id="NF011718">
    <property type="entry name" value="PRK15171.1"/>
    <property type="match status" value="1"/>
</dbReference>
<dbReference type="GO" id="GO:0046872">
    <property type="term" value="F:metal ion binding"/>
    <property type="evidence" value="ECO:0007669"/>
    <property type="project" value="UniProtKB-KW"/>
</dbReference>
<sequence>MYLDNKEFILSEIDCNYASAGEEQTFNICYGLDKNFLFGCGISIASILLTNPQAKFTFHVFTDYFSDDFREQFDLLAKENNTRIIIYLINCESLKKLPSTKNWSYATYFRFIIADYFTGKLEKILYLDADIACKGSVQELIDLEYNSNEIAAVVIEGNDKWWKRRAEHLSTPGLSNGYFNAGFLLINIPAWAADNISARAIELLSDPEVANIITHLDQDVLNILLVGKVRFIDKKFNTQYSLNYELKAVSTNPVQDSTVFVHYIGPTKPWHSWSGYPVSTFFYQGKEASPWRTVPLLEPGNALQSRYAAKHFLKQKKTMEALRCWAKYYLYKIKTILN</sequence>
<dbReference type="GO" id="GO:0008918">
    <property type="term" value="F:lipopolysaccharide 3-alpha-galactosyltransferase activity"/>
    <property type="evidence" value="ECO:0007669"/>
    <property type="project" value="UniProtKB-EC"/>
</dbReference>
<evidence type="ECO:0000256" key="4">
    <source>
        <dbReference type="ARBA" id="ARBA00022676"/>
    </source>
</evidence>
<dbReference type="PANTHER" id="PTHR13778">
    <property type="entry name" value="GLYCOSYLTRANSFERASE 8 DOMAIN-CONTAINING PROTEIN"/>
    <property type="match status" value="1"/>
</dbReference>
<reference evidence="10 12" key="1">
    <citation type="submission" date="2019-10" db="EMBL/GenBank/DDBJ databases">
        <title>Complete genome sequencing of drug resistant plasmids in Kluyvera intermedia.</title>
        <authorList>
            <person name="Ke C."/>
            <person name="Jian S."/>
        </authorList>
    </citation>
    <scope>NUCLEOTIDE SEQUENCE [LARGE SCALE GENOMIC DNA]</scope>
    <source>
        <strain evidence="10 12">N2-1</strain>
    </source>
</reference>
<gene>
    <name evidence="11" type="primary">waaO</name>
    <name evidence="11" type="synonym">rfaI</name>
    <name evidence="10" type="ORF">GHC21_00850</name>
    <name evidence="11" type="ORF">QBD33_00680</name>
</gene>
<name>A0A5Q2T2D1_KLUIN</name>
<evidence type="ECO:0000256" key="3">
    <source>
        <dbReference type="ARBA" id="ARBA00006351"/>
    </source>
</evidence>
<dbReference type="Proteomes" id="UP000344450">
    <property type="component" value="Chromosome"/>
</dbReference>
<accession>A0A5Q2T2D1</accession>
<protein>
    <submittedName>
        <fullName evidence="11">Lipopolysaccharide 3-alpha-galactosyltransferase</fullName>
        <ecNumber evidence="11">2.4.1.44</ecNumber>
    </submittedName>
</protein>
<feature type="domain" description="Glycosyl transferase family 8 C-terminal" evidence="9">
    <location>
        <begin position="276"/>
        <end position="332"/>
    </location>
</feature>
<dbReference type="Pfam" id="PF01501">
    <property type="entry name" value="Glyco_transf_8"/>
    <property type="match status" value="1"/>
</dbReference>
<dbReference type="InterPro" id="IPR002495">
    <property type="entry name" value="Glyco_trans_8"/>
</dbReference>
<evidence type="ECO:0000313" key="12">
    <source>
        <dbReference type="Proteomes" id="UP000344450"/>
    </source>
</evidence>
<dbReference type="InterPro" id="IPR050748">
    <property type="entry name" value="Glycosyltrans_8_dom-fam"/>
</dbReference>
<keyword evidence="12" id="KW-1185">Reference proteome</keyword>
<dbReference type="CDD" id="cd04194">
    <property type="entry name" value="GT8_A4GalT_like"/>
    <property type="match status" value="1"/>
</dbReference>
<evidence type="ECO:0000256" key="6">
    <source>
        <dbReference type="ARBA" id="ARBA00022723"/>
    </source>
</evidence>
<comment type="similarity">
    <text evidence="3">Belongs to the glycosyltransferase 8 family.</text>
</comment>
<evidence type="ECO:0000256" key="5">
    <source>
        <dbReference type="ARBA" id="ARBA00022679"/>
    </source>
</evidence>
<dbReference type="RefSeq" id="WP_153741910.1">
    <property type="nucleotide sequence ID" value="NZ_CP045843.1"/>
</dbReference>
<evidence type="ECO:0000313" key="10">
    <source>
        <dbReference type="EMBL" id="QGH28290.1"/>
    </source>
</evidence>
<keyword evidence="5 11" id="KW-0808">Transferase</keyword>
<dbReference type="AlphaFoldDB" id="A0A5Q2T2D1"/>
<organism evidence="11 13">
    <name type="scientific">Kluyvera intermedia</name>
    <name type="common">Enterobacter intermedius</name>
    <dbReference type="NCBI Taxonomy" id="61648"/>
    <lineage>
        <taxon>Bacteria</taxon>
        <taxon>Pseudomonadati</taxon>
        <taxon>Pseudomonadota</taxon>
        <taxon>Gammaproteobacteria</taxon>
        <taxon>Enterobacterales</taxon>
        <taxon>Enterobacteriaceae</taxon>
        <taxon>Kluyvera</taxon>
    </lineage>
</organism>
<evidence type="ECO:0000259" key="9">
    <source>
        <dbReference type="Pfam" id="PF08437"/>
    </source>
</evidence>
<reference evidence="11" key="2">
    <citation type="submission" date="2023-04" db="EMBL/GenBank/DDBJ databases">
        <title>APH(3)-Id, a novel chromosomal aminoglycoside phosphotransferase, identified from an environmental isolate of Kluyvera intermedia DW18.</title>
        <authorList>
            <person name="Sha Y."/>
        </authorList>
    </citation>
    <scope>NUCLEOTIDE SEQUENCE</scope>
    <source>
        <strain evidence="11">DW18</strain>
    </source>
</reference>
<evidence type="ECO:0000313" key="13">
    <source>
        <dbReference type="Proteomes" id="UP001177527"/>
    </source>
</evidence>
<dbReference type="EMBL" id="CP045845">
    <property type="protein sequence ID" value="QGH28290.1"/>
    <property type="molecule type" value="Genomic_DNA"/>
</dbReference>
<keyword evidence="6" id="KW-0479">Metal-binding</keyword>
<dbReference type="InterPro" id="IPR029044">
    <property type="entry name" value="Nucleotide-diphossugar_trans"/>
</dbReference>
<dbReference type="InterPro" id="IPR013645">
    <property type="entry name" value="Glyco_transf_8N"/>
</dbReference>
<dbReference type="Gene3D" id="3.90.550.10">
    <property type="entry name" value="Spore Coat Polysaccharide Biosynthesis Protein SpsA, Chain A"/>
    <property type="match status" value="1"/>
</dbReference>
<dbReference type="Proteomes" id="UP001177527">
    <property type="component" value="Chromosome"/>
</dbReference>
<dbReference type="Pfam" id="PF08437">
    <property type="entry name" value="Glyco_transf_8C"/>
    <property type="match status" value="1"/>
</dbReference>
<evidence type="ECO:0000256" key="8">
    <source>
        <dbReference type="ARBA" id="ARBA00022985"/>
    </source>
</evidence>
<evidence type="ECO:0000256" key="7">
    <source>
        <dbReference type="ARBA" id="ARBA00022842"/>
    </source>
</evidence>
<keyword evidence="4 11" id="KW-0328">Glycosyltransferase</keyword>
<proteinExistence type="inferred from homology"/>
<keyword evidence="8" id="KW-0448">Lipopolysaccharide biosynthesis</keyword>
<evidence type="ECO:0000256" key="2">
    <source>
        <dbReference type="ARBA" id="ARBA00004713"/>
    </source>
</evidence>
<dbReference type="SUPFAM" id="SSF53448">
    <property type="entry name" value="Nucleotide-diphospho-sugar transferases"/>
    <property type="match status" value="1"/>
</dbReference>
<comment type="cofactor">
    <cofactor evidence="1">
        <name>Mg(2+)</name>
        <dbReference type="ChEBI" id="CHEBI:18420"/>
    </cofactor>
</comment>
<dbReference type="EMBL" id="CP123488">
    <property type="protein sequence ID" value="WGL56361.1"/>
    <property type="molecule type" value="Genomic_DNA"/>
</dbReference>
<evidence type="ECO:0000313" key="11">
    <source>
        <dbReference type="EMBL" id="WGL56361.1"/>
    </source>
</evidence>
<dbReference type="EC" id="2.4.1.44" evidence="11"/>
<evidence type="ECO:0000256" key="1">
    <source>
        <dbReference type="ARBA" id="ARBA00001946"/>
    </source>
</evidence>
<dbReference type="GeneID" id="91970912"/>
<dbReference type="PANTHER" id="PTHR13778:SF47">
    <property type="entry name" value="LIPOPOLYSACCHARIDE 1,3-GALACTOSYLTRANSFERASE"/>
    <property type="match status" value="1"/>
</dbReference>
<comment type="pathway">
    <text evidence="2">Bacterial outer membrane biogenesis; LPS core biosynthesis.</text>
</comment>
<keyword evidence="7" id="KW-0460">Magnesium</keyword>